<keyword evidence="1" id="KW-0808">Transferase</keyword>
<dbReference type="Proteomes" id="UP001164539">
    <property type="component" value="Chromosome 1"/>
</dbReference>
<organism evidence="1 2">
    <name type="scientific">Melia azedarach</name>
    <name type="common">Chinaberry tree</name>
    <dbReference type="NCBI Taxonomy" id="155640"/>
    <lineage>
        <taxon>Eukaryota</taxon>
        <taxon>Viridiplantae</taxon>
        <taxon>Streptophyta</taxon>
        <taxon>Embryophyta</taxon>
        <taxon>Tracheophyta</taxon>
        <taxon>Spermatophyta</taxon>
        <taxon>Magnoliopsida</taxon>
        <taxon>eudicotyledons</taxon>
        <taxon>Gunneridae</taxon>
        <taxon>Pentapetalae</taxon>
        <taxon>rosids</taxon>
        <taxon>malvids</taxon>
        <taxon>Sapindales</taxon>
        <taxon>Meliaceae</taxon>
        <taxon>Melia</taxon>
    </lineage>
</organism>
<evidence type="ECO:0000313" key="1">
    <source>
        <dbReference type="EMBL" id="KAJ4729047.1"/>
    </source>
</evidence>
<dbReference type="EMBL" id="CM051394">
    <property type="protein sequence ID" value="KAJ4729047.1"/>
    <property type="molecule type" value="Genomic_DNA"/>
</dbReference>
<comment type="caution">
    <text evidence="1">The sequence shown here is derived from an EMBL/GenBank/DDBJ whole genome shotgun (WGS) entry which is preliminary data.</text>
</comment>
<evidence type="ECO:0000313" key="2">
    <source>
        <dbReference type="Proteomes" id="UP001164539"/>
    </source>
</evidence>
<gene>
    <name evidence="1" type="ORF">OWV82_001891</name>
</gene>
<keyword evidence="1" id="KW-0418">Kinase</keyword>
<name>A0ACC1Z0P6_MELAZ</name>
<proteinExistence type="predicted"/>
<accession>A0ACC1Z0P6</accession>
<keyword evidence="2" id="KW-1185">Reference proteome</keyword>
<sequence length="624" mass="71059">MQQDHRKKNSTEMEFFSEYGDANRYKIQEVIGKGSYGVVCSAIDTHTGEKVAIKKIHDIFEHISDAARILREIKLLRLLRHPDIVEIKHIMLPPSRRDFKDIYVVFELMESDLHQVIKANDDLTREHHQFFLYQLLRALKYIHTANVYHRDLKPKNILANANCKLKICDFGLARVAFNDTPTTIFWTDYVATRWYRAPELCGSFFSKYTPAIDIWSIGCIFAEVLTGKPIFPGKNVVHQLDLMTDLLGTPSLDTISRVRNDKARRYLTSMRKKQPVQFSQKFPTADPLALRLLERLLAFDPKDRPTAEEALADPYFKGLAKVEREPSCQPISKMEFEFERRRATKEDIRELIFREILEYHPQLLKDYMNGTERTNFLYPSAVDQFRKQFAHLEENGGKSGPVIPPERKHVSLPRSTIVHSNAVPPKEQPNITSSRDRQAAEEVYNKNSKESEAMPVNLSRTMPGQQRFPLAKPGKVVGPVVPYENSGLMKDGYDPRTFIRSTVLPQVAPSSYCYRKSSMGKQEKSSTMDSERDRSSQVKQGPQCGMAAKFAPDIAINIDSNPFFMTRVGVNKVENIDDRITIDANLLQAKAQYGGIGAATSAGATAAVHRKVGTVQYGMATRMY</sequence>
<protein>
    <submittedName>
        <fullName evidence="1">Mitogen-activated protein kinase</fullName>
    </submittedName>
</protein>
<reference evidence="1 2" key="1">
    <citation type="journal article" date="2023" name="Science">
        <title>Complex scaffold remodeling in plant triterpene biosynthesis.</title>
        <authorList>
            <person name="De La Pena R."/>
            <person name="Hodgson H."/>
            <person name="Liu J.C."/>
            <person name="Stephenson M.J."/>
            <person name="Martin A.C."/>
            <person name="Owen C."/>
            <person name="Harkess A."/>
            <person name="Leebens-Mack J."/>
            <person name="Jimenez L.E."/>
            <person name="Osbourn A."/>
            <person name="Sattely E.S."/>
        </authorList>
    </citation>
    <scope>NUCLEOTIDE SEQUENCE [LARGE SCALE GENOMIC DNA]</scope>
    <source>
        <strain evidence="2">cv. JPN11</strain>
        <tissue evidence="1">Leaf</tissue>
    </source>
</reference>